<sequence length="112" mass="12093">MPSIFSKIISREIPADIVYEDDVCLAFRDIAPKAPVHILVIPKHEIVSLADLSESDEALMGRCVVAASKIAASEGLSGGYRLIVNCGEDGGQEVPHLHFHLMGGRKMTWPPG</sequence>
<dbReference type="PROSITE" id="PS00892">
    <property type="entry name" value="HIT_1"/>
    <property type="match status" value="1"/>
</dbReference>
<evidence type="ECO:0000256" key="1">
    <source>
        <dbReference type="PROSITE-ProRule" id="PRU00464"/>
    </source>
</evidence>
<dbReference type="PROSITE" id="PS51084">
    <property type="entry name" value="HIT_2"/>
    <property type="match status" value="1"/>
</dbReference>
<dbReference type="InterPro" id="IPR011146">
    <property type="entry name" value="HIT-like"/>
</dbReference>
<dbReference type="PANTHER" id="PTHR23089">
    <property type="entry name" value="HISTIDINE TRIAD HIT PROTEIN"/>
    <property type="match status" value="1"/>
</dbReference>
<keyword evidence="4" id="KW-1185">Reference proteome</keyword>
<comment type="caution">
    <text evidence="3">The sequence shown here is derived from an EMBL/GenBank/DDBJ whole genome shotgun (WGS) entry which is preliminary data.</text>
</comment>
<feature type="short sequence motif" description="Histidine triad motif" evidence="1">
    <location>
        <begin position="96"/>
        <end position="100"/>
    </location>
</feature>
<dbReference type="Proteomes" id="UP001202961">
    <property type="component" value="Unassembled WGS sequence"/>
</dbReference>
<dbReference type="SUPFAM" id="SSF54197">
    <property type="entry name" value="HIT-like"/>
    <property type="match status" value="1"/>
</dbReference>
<evidence type="ECO:0000313" key="4">
    <source>
        <dbReference type="Proteomes" id="UP001202961"/>
    </source>
</evidence>
<dbReference type="Gene3D" id="3.30.428.10">
    <property type="entry name" value="HIT-like"/>
    <property type="match status" value="1"/>
</dbReference>
<dbReference type="InterPro" id="IPR001310">
    <property type="entry name" value="Histidine_triad_HIT"/>
</dbReference>
<organism evidence="3 4">
    <name type="scientific">Aporhodopirellula aestuarii</name>
    <dbReference type="NCBI Taxonomy" id="2950107"/>
    <lineage>
        <taxon>Bacteria</taxon>
        <taxon>Pseudomonadati</taxon>
        <taxon>Planctomycetota</taxon>
        <taxon>Planctomycetia</taxon>
        <taxon>Pirellulales</taxon>
        <taxon>Pirellulaceae</taxon>
        <taxon>Aporhodopirellula</taxon>
    </lineage>
</organism>
<evidence type="ECO:0000313" key="3">
    <source>
        <dbReference type="EMBL" id="MCM2372570.1"/>
    </source>
</evidence>
<dbReference type="CDD" id="cd01276">
    <property type="entry name" value="PKCI_related"/>
    <property type="match status" value="1"/>
</dbReference>
<protein>
    <submittedName>
        <fullName evidence="3">Histidine triad nucleotide-binding protein</fullName>
    </submittedName>
</protein>
<feature type="domain" description="HIT" evidence="2">
    <location>
        <begin position="4"/>
        <end position="112"/>
    </location>
</feature>
<dbReference type="EMBL" id="JAMQBK010000048">
    <property type="protein sequence ID" value="MCM2372570.1"/>
    <property type="molecule type" value="Genomic_DNA"/>
</dbReference>
<reference evidence="3 4" key="1">
    <citation type="journal article" date="2022" name="Syst. Appl. Microbiol.">
        <title>Rhodopirellula aestuarii sp. nov., a novel member of the genus Rhodopirellula isolated from brackish sediments collected in the Tagus River estuary, Portugal.</title>
        <authorList>
            <person name="Vitorino I.R."/>
            <person name="Klimek D."/>
            <person name="Calusinska M."/>
            <person name="Lobo-da-Cunha A."/>
            <person name="Vasconcelos V."/>
            <person name="Lage O.M."/>
        </authorList>
    </citation>
    <scope>NUCLEOTIDE SEQUENCE [LARGE SCALE GENOMIC DNA]</scope>
    <source>
        <strain evidence="3 4">ICT_H3.1</strain>
    </source>
</reference>
<gene>
    <name evidence="3" type="ORF">NB063_18320</name>
</gene>
<name>A0ABT0U6P3_9BACT</name>
<dbReference type="InterPro" id="IPR019808">
    <property type="entry name" value="Histidine_triad_CS"/>
</dbReference>
<evidence type="ECO:0000259" key="2">
    <source>
        <dbReference type="PROSITE" id="PS51084"/>
    </source>
</evidence>
<dbReference type="InterPro" id="IPR036265">
    <property type="entry name" value="HIT-like_sf"/>
</dbReference>
<dbReference type="Pfam" id="PF01230">
    <property type="entry name" value="HIT"/>
    <property type="match status" value="1"/>
</dbReference>
<dbReference type="PRINTS" id="PR00332">
    <property type="entry name" value="HISTRIAD"/>
</dbReference>
<accession>A0ABT0U6P3</accession>
<dbReference type="RefSeq" id="WP_250930204.1">
    <property type="nucleotide sequence ID" value="NZ_JAMQBK010000048.1"/>
</dbReference>
<proteinExistence type="predicted"/>